<feature type="domain" description="AsmA" evidence="3">
    <location>
        <begin position="2"/>
        <end position="214"/>
    </location>
</feature>
<accession>A0A380BX21</accession>
<evidence type="ECO:0000313" key="5">
    <source>
        <dbReference type="Proteomes" id="UP000254069"/>
    </source>
</evidence>
<feature type="region of interest" description="Disordered" evidence="1">
    <location>
        <begin position="126"/>
        <end position="146"/>
    </location>
</feature>
<dbReference type="AlphaFoldDB" id="A0A380BX21"/>
<gene>
    <name evidence="4" type="ORF">NCTC10738_04056</name>
</gene>
<dbReference type="InterPro" id="IPR052894">
    <property type="entry name" value="AsmA-related"/>
</dbReference>
<organism evidence="4 5">
    <name type="scientific">Shewanella algae</name>
    <dbReference type="NCBI Taxonomy" id="38313"/>
    <lineage>
        <taxon>Bacteria</taxon>
        <taxon>Pseudomonadati</taxon>
        <taxon>Pseudomonadota</taxon>
        <taxon>Gammaproteobacteria</taxon>
        <taxon>Alteromonadales</taxon>
        <taxon>Shewanellaceae</taxon>
        <taxon>Shewanella</taxon>
    </lineage>
</organism>
<sequence length="611" mass="65364">MKVVKWILGIFAVLFLGLVLYLTLLFDPNDFKPQIVDAVKKQTGRELVISQDLNWTFFPTLGIELGGISLSNPDGFDEKQMLAVNQVVAEVALMPLFRKEVEIAQLNLDGLKLDLITQKDGRTSLDGLSGDAGTAKEQPKNTEGNAQGLASLNIGGINITNTQIHLLDKRSGSDQTFVLESLTLGEFSLGKFAPLAYKFSGSMPDMKIASEGKGQLKISPDMKQLEITGFAIENRVEGKSMPGGKLSADLNADVKLDLNRQNAELVLSSLKVADIEGKGDLKVAFGGKVPDVKAKLALGEIDLDKLLPAGEEDKAAAKTTESATVAKAGSEPDLSAMKQVNFAMDLTVKAIKAAGLTTENWKMDLALNNGVLDMKQLSADLYQGKLMTKAQLDGRNKVASYNFDTQLSGVKIQPLLKDAADLEILAGATAFNVKGKGKSLIPDNIKQNLDANGKFEISDGALYGVNIPHMIRSAQAKLKGDLSAQEEGERKTDFSSLTGSFSLKNGVANNPDLAMASPLIRLAGAGSANLISEQLDYKLKTSVVGSLKGQGGEGKNDLAGVEIPLMISGSFQEPKFALDTQALFDSKLKEETEKVKDKLKDSIFKKLGGGK</sequence>
<name>A0A380BX21_9GAMM</name>
<proteinExistence type="predicted"/>
<feature type="domain" description="AsmA" evidence="3">
    <location>
        <begin position="226"/>
        <end position="513"/>
    </location>
</feature>
<keyword evidence="5" id="KW-1185">Reference proteome</keyword>
<dbReference type="RefSeq" id="WP_044734417.1">
    <property type="nucleotide sequence ID" value="NZ_AP024609.1"/>
</dbReference>
<evidence type="ECO:0000256" key="1">
    <source>
        <dbReference type="SAM" id="MobiDB-lite"/>
    </source>
</evidence>
<keyword evidence="2" id="KW-0812">Transmembrane</keyword>
<feature type="transmembrane region" description="Helical" evidence="2">
    <location>
        <begin position="6"/>
        <end position="26"/>
    </location>
</feature>
<dbReference type="PANTHER" id="PTHR30441:SF4">
    <property type="entry name" value="PROTEIN ASMA"/>
    <property type="match status" value="1"/>
</dbReference>
<keyword evidence="2" id="KW-0472">Membrane</keyword>
<dbReference type="InterPro" id="IPR007844">
    <property type="entry name" value="AsmA"/>
</dbReference>
<evidence type="ECO:0000313" key="4">
    <source>
        <dbReference type="EMBL" id="SUJ08221.1"/>
    </source>
</evidence>
<dbReference type="EMBL" id="UGYO01000002">
    <property type="protein sequence ID" value="SUJ08221.1"/>
    <property type="molecule type" value="Genomic_DNA"/>
</dbReference>
<dbReference type="PANTHER" id="PTHR30441">
    <property type="entry name" value="DUF748 DOMAIN-CONTAINING PROTEIN"/>
    <property type="match status" value="1"/>
</dbReference>
<keyword evidence="2" id="KW-1133">Transmembrane helix</keyword>
<dbReference type="GO" id="GO:0090313">
    <property type="term" value="P:regulation of protein targeting to membrane"/>
    <property type="evidence" value="ECO:0007669"/>
    <property type="project" value="TreeGrafter"/>
</dbReference>
<evidence type="ECO:0000259" key="3">
    <source>
        <dbReference type="Pfam" id="PF05170"/>
    </source>
</evidence>
<dbReference type="GO" id="GO:0005886">
    <property type="term" value="C:plasma membrane"/>
    <property type="evidence" value="ECO:0007669"/>
    <property type="project" value="TreeGrafter"/>
</dbReference>
<protein>
    <submittedName>
        <fullName evidence="4">Putative assembly protein</fullName>
    </submittedName>
</protein>
<dbReference type="Proteomes" id="UP000254069">
    <property type="component" value="Unassembled WGS sequence"/>
</dbReference>
<evidence type="ECO:0000256" key="2">
    <source>
        <dbReference type="SAM" id="Phobius"/>
    </source>
</evidence>
<dbReference type="Pfam" id="PF05170">
    <property type="entry name" value="AsmA"/>
    <property type="match status" value="2"/>
</dbReference>
<reference evidence="4 5" key="1">
    <citation type="submission" date="2018-06" db="EMBL/GenBank/DDBJ databases">
        <authorList>
            <consortium name="Pathogen Informatics"/>
            <person name="Doyle S."/>
        </authorList>
    </citation>
    <scope>NUCLEOTIDE SEQUENCE [LARGE SCALE GENOMIC DNA]</scope>
    <source>
        <strain evidence="4 5">NCTC10738</strain>
    </source>
</reference>